<dbReference type="PROSITE" id="PS00463">
    <property type="entry name" value="ZN2_CY6_FUNGAL_1"/>
    <property type="match status" value="1"/>
</dbReference>
<dbReference type="GO" id="GO:0000981">
    <property type="term" value="F:DNA-binding transcription factor activity, RNA polymerase II-specific"/>
    <property type="evidence" value="ECO:0007669"/>
    <property type="project" value="InterPro"/>
</dbReference>
<dbReference type="InterPro" id="IPR007219">
    <property type="entry name" value="XnlR_reg_dom"/>
</dbReference>
<feature type="domain" description="Zn(2)-C6 fungal-type" evidence="7">
    <location>
        <begin position="18"/>
        <end position="47"/>
    </location>
</feature>
<dbReference type="GO" id="GO:0008270">
    <property type="term" value="F:zinc ion binding"/>
    <property type="evidence" value="ECO:0007669"/>
    <property type="project" value="InterPro"/>
</dbReference>
<dbReference type="PANTHER" id="PTHR47338">
    <property type="entry name" value="ZN(II)2CYS6 TRANSCRIPTION FACTOR (EUROFUNG)-RELATED"/>
    <property type="match status" value="1"/>
</dbReference>
<dbReference type="Proteomes" id="UP000077315">
    <property type="component" value="Unassembled WGS sequence"/>
</dbReference>
<organism evidence="8 9">
    <name type="scientific">Phycomyces blakesleeanus (strain ATCC 8743b / DSM 1359 / FGSC 10004 / NBRC 33097 / NRRL 1555)</name>
    <dbReference type="NCBI Taxonomy" id="763407"/>
    <lineage>
        <taxon>Eukaryota</taxon>
        <taxon>Fungi</taxon>
        <taxon>Fungi incertae sedis</taxon>
        <taxon>Mucoromycota</taxon>
        <taxon>Mucoromycotina</taxon>
        <taxon>Mucoromycetes</taxon>
        <taxon>Mucorales</taxon>
        <taxon>Phycomycetaceae</taxon>
        <taxon>Phycomyces</taxon>
    </lineage>
</organism>
<reference evidence="9" key="1">
    <citation type="submission" date="2015-06" db="EMBL/GenBank/DDBJ databases">
        <title>Expansion of signal transduction pathways in fungi by whole-genome duplication.</title>
        <authorList>
            <consortium name="DOE Joint Genome Institute"/>
            <person name="Corrochano L.M."/>
            <person name="Kuo A."/>
            <person name="Marcet-Houben M."/>
            <person name="Polaino S."/>
            <person name="Salamov A."/>
            <person name="Villalobos J.M."/>
            <person name="Alvarez M.I."/>
            <person name="Avalos J."/>
            <person name="Benito E.P."/>
            <person name="Benoit I."/>
            <person name="Burger G."/>
            <person name="Camino L.P."/>
            <person name="Canovas D."/>
            <person name="Cerda-Olmedo E."/>
            <person name="Cheng J.-F."/>
            <person name="Dominguez A."/>
            <person name="Elias M."/>
            <person name="Eslava A.P."/>
            <person name="Glaser F."/>
            <person name="Grimwood J."/>
            <person name="Gutierrez G."/>
            <person name="Heitman J."/>
            <person name="Henrissat B."/>
            <person name="Iturriaga E.A."/>
            <person name="Lang B.F."/>
            <person name="Lavin J.L."/>
            <person name="Lee S."/>
            <person name="Li W."/>
            <person name="Lindquist E."/>
            <person name="Lopez-Garcia S."/>
            <person name="Luque E.M."/>
            <person name="Marcos A.T."/>
            <person name="Martin J."/>
            <person name="McCluskey K."/>
            <person name="Medina H.R."/>
            <person name="Miralles-Duran A."/>
            <person name="Miyazaki A."/>
            <person name="Munoz-Torres E."/>
            <person name="Oguiza J.A."/>
            <person name="Ohm R."/>
            <person name="Olmedo M."/>
            <person name="Orejas M."/>
            <person name="Ortiz-Castellanos L."/>
            <person name="Pisabarro A.G."/>
            <person name="Rodriguez-Romero J."/>
            <person name="Ruiz-Herrera J."/>
            <person name="Ruiz-Vazquez R."/>
            <person name="Sanz C."/>
            <person name="Schackwitz W."/>
            <person name="Schmutz J."/>
            <person name="Shahriari M."/>
            <person name="Shelest E."/>
            <person name="Silva-Franco F."/>
            <person name="Soanes D."/>
            <person name="Syed K."/>
            <person name="Tagua V.G."/>
            <person name="Talbot N.J."/>
            <person name="Thon M."/>
            <person name="De vries R.P."/>
            <person name="Wiebenga A."/>
            <person name="Yadav J.S."/>
            <person name="Braun E.L."/>
            <person name="Baker S."/>
            <person name="Garre V."/>
            <person name="Horwitz B."/>
            <person name="Torres-Martinez S."/>
            <person name="Idnurm A."/>
            <person name="Herrera-Estrella A."/>
            <person name="Gabaldon T."/>
            <person name="Grigoriev I.V."/>
        </authorList>
    </citation>
    <scope>NUCLEOTIDE SEQUENCE [LARGE SCALE GENOMIC DNA]</scope>
    <source>
        <strain evidence="9">NRRL 1555(-)</strain>
    </source>
</reference>
<dbReference type="InterPro" id="IPR036864">
    <property type="entry name" value="Zn2-C6_fun-type_DNA-bd_sf"/>
</dbReference>
<dbReference type="VEuPathDB" id="FungiDB:PHYBLDRAFT_172743"/>
<evidence type="ECO:0000256" key="3">
    <source>
        <dbReference type="ARBA" id="ARBA00023015"/>
    </source>
</evidence>
<protein>
    <submittedName>
        <fullName evidence="8">Zn(2)-C6 fungal-specific transcription factor</fullName>
    </submittedName>
</protein>
<dbReference type="EMBL" id="KV440993">
    <property type="protein sequence ID" value="OAD68897.1"/>
    <property type="molecule type" value="Genomic_DNA"/>
</dbReference>
<dbReference type="AlphaFoldDB" id="A0A167KU73"/>
<dbReference type="GO" id="GO:0005634">
    <property type="term" value="C:nucleus"/>
    <property type="evidence" value="ECO:0007669"/>
    <property type="project" value="UniProtKB-SubCell"/>
</dbReference>
<dbReference type="GO" id="GO:0003677">
    <property type="term" value="F:DNA binding"/>
    <property type="evidence" value="ECO:0007669"/>
    <property type="project" value="InterPro"/>
</dbReference>
<evidence type="ECO:0000256" key="2">
    <source>
        <dbReference type="ARBA" id="ARBA00022723"/>
    </source>
</evidence>
<keyword evidence="4" id="KW-0804">Transcription</keyword>
<comment type="subcellular location">
    <subcellularLocation>
        <location evidence="1">Nucleus</location>
    </subcellularLocation>
</comment>
<dbReference type="PANTHER" id="PTHR47338:SF5">
    <property type="entry name" value="ZN(II)2CYS6 TRANSCRIPTION FACTOR (EUROFUNG)"/>
    <property type="match status" value="1"/>
</dbReference>
<dbReference type="InterPro" id="IPR001138">
    <property type="entry name" value="Zn2Cys6_DnaBD"/>
</dbReference>
<gene>
    <name evidence="8" type="ORF">PHYBLDRAFT_172743</name>
</gene>
<evidence type="ECO:0000256" key="4">
    <source>
        <dbReference type="ARBA" id="ARBA00023163"/>
    </source>
</evidence>
<dbReference type="Pfam" id="PF04082">
    <property type="entry name" value="Fungal_trans"/>
    <property type="match status" value="1"/>
</dbReference>
<evidence type="ECO:0000313" key="9">
    <source>
        <dbReference type="Proteomes" id="UP000077315"/>
    </source>
</evidence>
<dbReference type="GO" id="GO:0006351">
    <property type="term" value="P:DNA-templated transcription"/>
    <property type="evidence" value="ECO:0007669"/>
    <property type="project" value="InterPro"/>
</dbReference>
<dbReference type="SMART" id="SM00066">
    <property type="entry name" value="GAL4"/>
    <property type="match status" value="1"/>
</dbReference>
<dbReference type="PROSITE" id="PS50048">
    <property type="entry name" value="ZN2_CY6_FUNGAL_2"/>
    <property type="match status" value="1"/>
</dbReference>
<evidence type="ECO:0000259" key="7">
    <source>
        <dbReference type="PROSITE" id="PS50048"/>
    </source>
</evidence>
<keyword evidence="3" id="KW-0805">Transcription regulation</keyword>
<dbReference type="OrthoDB" id="2406834at2759"/>
<dbReference type="SMART" id="SM00906">
    <property type="entry name" value="Fungal_trans"/>
    <property type="match status" value="1"/>
</dbReference>
<dbReference type="CDD" id="cd00067">
    <property type="entry name" value="GAL4"/>
    <property type="match status" value="1"/>
</dbReference>
<name>A0A167KU73_PHYB8</name>
<dbReference type="RefSeq" id="XP_018286937.1">
    <property type="nucleotide sequence ID" value="XM_018436866.1"/>
</dbReference>
<keyword evidence="5" id="KW-0539">Nucleus</keyword>
<accession>A0A167KU73</accession>
<evidence type="ECO:0000256" key="5">
    <source>
        <dbReference type="ARBA" id="ARBA00023242"/>
    </source>
</evidence>
<keyword evidence="2" id="KW-0479">Metal-binding</keyword>
<feature type="region of interest" description="Disordered" evidence="6">
    <location>
        <begin position="603"/>
        <end position="630"/>
    </location>
</feature>
<dbReference type="CDD" id="cd12148">
    <property type="entry name" value="fungal_TF_MHR"/>
    <property type="match status" value="1"/>
</dbReference>
<feature type="compositionally biased region" description="Polar residues" evidence="6">
    <location>
        <begin position="603"/>
        <end position="619"/>
    </location>
</feature>
<dbReference type="GeneID" id="28997772"/>
<dbReference type="Gene3D" id="4.10.240.10">
    <property type="entry name" value="Zn(2)-C6 fungal-type DNA-binding domain"/>
    <property type="match status" value="1"/>
</dbReference>
<dbReference type="SUPFAM" id="SSF57701">
    <property type="entry name" value="Zn2/Cys6 DNA-binding domain"/>
    <property type="match status" value="1"/>
</dbReference>
<dbReference type="InterPro" id="IPR050815">
    <property type="entry name" value="TF_fung"/>
</dbReference>
<dbReference type="Pfam" id="PF00172">
    <property type="entry name" value="Zn_clus"/>
    <property type="match status" value="1"/>
</dbReference>
<evidence type="ECO:0000256" key="1">
    <source>
        <dbReference type="ARBA" id="ARBA00004123"/>
    </source>
</evidence>
<dbReference type="InParanoid" id="A0A167KU73"/>
<evidence type="ECO:0000256" key="6">
    <source>
        <dbReference type="SAM" id="MobiDB-lite"/>
    </source>
</evidence>
<proteinExistence type="predicted"/>
<evidence type="ECO:0000313" key="8">
    <source>
        <dbReference type="EMBL" id="OAD68897.1"/>
    </source>
</evidence>
<sequence length="720" mass="81754">MDRTRDMPPCARLKVGHACYTCRTKKIKCDGIKPCMQCKARGRICVFSKDGVIDAGCEESEEDKDHEMENEDSDSFLFSTTMSTEQEQKQQATKNCETITSHEMALRAKVLQTKDPNHPNYTCFSSQNASKSQNSGHLSHIDLFGDFIKWSTEPLPPSKYCGSTTMPPVDIQLRLLEIFFAECCELLPILPKQHFYQQLNSKGPLITPFLLNTLYMSSCRFAKCLGEGYTPELFYNRARRLLDDFMDIPRVSTVIGLVLLSIYEPEPSSNQSATNHCRAWMYSGMANRMCLELGLNSEKNVDADLPSQELEMRRRVFWGCFCLDKYQSSAWQRPWMICDTVAQVSMPRRLDEEDEDTAKFIQGLGVKIDLTRLCEAGIKLRASIGSMAGQISSLSSIESRLRDQRSKMTNWLDTLPRSMKWTVPLIVNNRMATTEDIDQLNFKGSIVSDLHLVYNINLLDCLLSMKEDTFIRYHRFITAAHLTHLARQLTSHPAKVMKFEMVGHAAIMAIKVYTCYLYDVTVDISRKAWLMYDQCIAVLFELQKYVTIPKCTQVLEHFLHFKPGFTQATQNIVPDTLFPDNNIVWNISQENIADFSRESLRQSSSCQTNSVRTSESNNENVRRPVSEPWGITSSNALQNTPIVLSQQSSQEHIPINSIGTEGETHALFTTNATTLRTPIYGTHSEMLNNQLPISVPNLSSPYSLTQVLDPIGSYTNYSPV</sequence>
<keyword evidence="9" id="KW-1185">Reference proteome</keyword>